<comment type="caution">
    <text evidence="4">The sequence shown here is derived from an EMBL/GenBank/DDBJ whole genome shotgun (WGS) entry which is preliminary data.</text>
</comment>
<feature type="compositionally biased region" description="Low complexity" evidence="3">
    <location>
        <begin position="813"/>
        <end position="869"/>
    </location>
</feature>
<dbReference type="AlphaFoldDB" id="A0A2A2LML7"/>
<dbReference type="InterPro" id="IPR016024">
    <property type="entry name" value="ARM-type_fold"/>
</dbReference>
<feature type="repeat" description="HEAT" evidence="2">
    <location>
        <begin position="273"/>
        <end position="311"/>
    </location>
</feature>
<evidence type="ECO:0000256" key="2">
    <source>
        <dbReference type="PROSITE-ProRule" id="PRU00103"/>
    </source>
</evidence>
<keyword evidence="1" id="KW-0677">Repeat</keyword>
<feature type="region of interest" description="Disordered" evidence="3">
    <location>
        <begin position="1"/>
        <end position="49"/>
    </location>
</feature>
<evidence type="ECO:0000313" key="4">
    <source>
        <dbReference type="EMBL" id="PAV87476.1"/>
    </source>
</evidence>
<feature type="compositionally biased region" description="Low complexity" evidence="3">
    <location>
        <begin position="712"/>
        <end position="723"/>
    </location>
</feature>
<accession>A0A2A2LML7</accession>
<feature type="compositionally biased region" description="Low complexity" evidence="3">
    <location>
        <begin position="774"/>
        <end position="789"/>
    </location>
</feature>
<dbReference type="PANTHER" id="PTHR21467">
    <property type="entry name" value="PROTEIN PHOSPHATASE 4 REGULATORY SUBUNIT 4 PPP4R4"/>
    <property type="match status" value="1"/>
</dbReference>
<dbReference type="InterPro" id="IPR021133">
    <property type="entry name" value="HEAT_type_2"/>
</dbReference>
<dbReference type="SUPFAM" id="SSF48371">
    <property type="entry name" value="ARM repeat"/>
    <property type="match status" value="1"/>
</dbReference>
<feature type="compositionally biased region" description="Acidic residues" evidence="3">
    <location>
        <begin position="23"/>
        <end position="41"/>
    </location>
</feature>
<dbReference type="GO" id="GO:0008287">
    <property type="term" value="C:protein serine/threonine phosphatase complex"/>
    <property type="evidence" value="ECO:0007669"/>
    <property type="project" value="TreeGrafter"/>
</dbReference>
<evidence type="ECO:0000256" key="1">
    <source>
        <dbReference type="ARBA" id="ARBA00022737"/>
    </source>
</evidence>
<evidence type="ECO:0000313" key="5">
    <source>
        <dbReference type="Proteomes" id="UP000218231"/>
    </source>
</evidence>
<sequence>MADNSDPPDEDENLEVRIIKEEQNDEEEEDEEEEGEEDENPEPPSNRLDFDKLFRMCEDDEDMQDIMRSPIDIAIHNLEDGKEFQQLSAIRQLPQLLDTDGENARDQLIPVIQNTLKNEKSNLDMHCEAAVVYKSILHNDSLIQKIPGLMDNLLECILFNISAQKEKLSAAAWLETLIEVSHRVPLSSVQEYILPVVQQQAEPTQRVQRRIIAAKLVQKLADILPSTEIRKSLGQSVHSLCQDPNSNVRTAMAQRLHSIANAIKNERECVSLVLPCVVELCSDEDTSTREAALNSLSQCMPYMTQDALRKTVFPLIKKATEDSIDRKDETLVAVAKNLGQWCYYLRDVFDTLDTCWLLNTYCKLVQVGEAKNSSTDTQVSTMIQTNVLRMAAYNFPCMMQLLKRSFDRLLPIFQSFCTSADDEVRLAIAAAYHEILQLNNSSQDLIPPFIELIRSGASEVIAKKVTRAQIGRILIGCNTVLRTTGSWRSHEAFLTKIMALKSILSPTQLFDNFVPLLKKEVLQVRAIPCRIAAAKSLLVFTKEHPVESTRQEIFDFFEEEIGEHICSYRRMLYIDVALIALELFSRQFFIDNFLEPLLKLTKDPVRNVRLKAVRCLPQIKGELRLPQDNDTLISIERCVSEALASEKHNSTRELLQKAACELSRKETKEDKYDLEDARKQREESELWSEERKADVCNGKEESIESDDEDTSSKNNSNNTTTLSIKIYDPNNRKLSPWRTERRAIAIVKPQPIVVMREYRSPSPAPSSMTGIGTLNSLNNNHSSSLQNSSKEPRPSRLPLSTSSVRERDHIRSRSMSTTPGSPRRTSSTYSSNSSFNSTSSKLEPPSSSMLRRSATSSSLNSTTSTSSYSQMINSTSSIRRPTYGLTRVSSSSTLERKPPQLSMRIKNFAK</sequence>
<reference evidence="4 5" key="1">
    <citation type="journal article" date="2017" name="Curr. Biol.">
        <title>Genome architecture and evolution of a unichromosomal asexual nematode.</title>
        <authorList>
            <person name="Fradin H."/>
            <person name="Zegar C."/>
            <person name="Gutwein M."/>
            <person name="Lucas J."/>
            <person name="Kovtun M."/>
            <person name="Corcoran D."/>
            <person name="Baugh L.R."/>
            <person name="Kiontke K."/>
            <person name="Gunsalus K."/>
            <person name="Fitch D.H."/>
            <person name="Piano F."/>
        </authorList>
    </citation>
    <scope>NUCLEOTIDE SEQUENCE [LARGE SCALE GENOMIC DNA]</scope>
    <source>
        <strain evidence="4">PF1309</strain>
    </source>
</reference>
<feature type="region of interest" description="Disordered" evidence="3">
    <location>
        <begin position="759"/>
        <end position="901"/>
    </location>
</feature>
<dbReference type="Pfam" id="PF02985">
    <property type="entry name" value="HEAT"/>
    <property type="match status" value="1"/>
</dbReference>
<organism evidence="4 5">
    <name type="scientific">Diploscapter pachys</name>
    <dbReference type="NCBI Taxonomy" id="2018661"/>
    <lineage>
        <taxon>Eukaryota</taxon>
        <taxon>Metazoa</taxon>
        <taxon>Ecdysozoa</taxon>
        <taxon>Nematoda</taxon>
        <taxon>Chromadorea</taxon>
        <taxon>Rhabditida</taxon>
        <taxon>Rhabditina</taxon>
        <taxon>Rhabditomorpha</taxon>
        <taxon>Rhabditoidea</taxon>
        <taxon>Rhabditidae</taxon>
        <taxon>Diploscapter</taxon>
    </lineage>
</organism>
<dbReference type="OrthoDB" id="340346at2759"/>
<proteinExistence type="predicted"/>
<dbReference type="STRING" id="2018661.A0A2A2LML7"/>
<evidence type="ECO:0008006" key="6">
    <source>
        <dbReference type="Google" id="ProtNLM"/>
    </source>
</evidence>
<dbReference type="PROSITE" id="PS50077">
    <property type="entry name" value="HEAT_REPEAT"/>
    <property type="match status" value="1"/>
</dbReference>
<gene>
    <name evidence="4" type="ORF">WR25_18612</name>
</gene>
<feature type="compositionally biased region" description="Acidic residues" evidence="3">
    <location>
        <begin position="1"/>
        <end position="13"/>
    </location>
</feature>
<feature type="region of interest" description="Disordered" evidence="3">
    <location>
        <begin position="670"/>
        <end position="724"/>
    </location>
</feature>
<dbReference type="EMBL" id="LIAE01006566">
    <property type="protein sequence ID" value="PAV87476.1"/>
    <property type="molecule type" value="Genomic_DNA"/>
</dbReference>
<dbReference type="InterPro" id="IPR000357">
    <property type="entry name" value="HEAT"/>
</dbReference>
<protein>
    <recommendedName>
        <fullName evidence="6">TOG domain-containing protein</fullName>
    </recommendedName>
</protein>
<feature type="compositionally biased region" description="Basic and acidic residues" evidence="3">
    <location>
        <begin position="670"/>
        <end position="702"/>
    </location>
</feature>
<dbReference type="InterPro" id="IPR039918">
    <property type="entry name" value="PPP4R4"/>
</dbReference>
<dbReference type="GO" id="GO:0019888">
    <property type="term" value="F:protein phosphatase regulator activity"/>
    <property type="evidence" value="ECO:0007669"/>
    <property type="project" value="TreeGrafter"/>
</dbReference>
<name>A0A2A2LML7_9BILA</name>
<dbReference type="InterPro" id="IPR011989">
    <property type="entry name" value="ARM-like"/>
</dbReference>
<dbReference type="GO" id="GO:0005829">
    <property type="term" value="C:cytosol"/>
    <property type="evidence" value="ECO:0007669"/>
    <property type="project" value="TreeGrafter"/>
</dbReference>
<dbReference type="PANTHER" id="PTHR21467:SF0">
    <property type="entry name" value="SERINE_THREONINE-PROTEIN PHOSPHATASE 4 REGULATORY SUBUNIT 4"/>
    <property type="match status" value="1"/>
</dbReference>
<dbReference type="Gene3D" id="1.25.10.10">
    <property type="entry name" value="Leucine-rich Repeat Variant"/>
    <property type="match status" value="1"/>
</dbReference>
<keyword evidence="5" id="KW-1185">Reference proteome</keyword>
<evidence type="ECO:0000256" key="3">
    <source>
        <dbReference type="SAM" id="MobiDB-lite"/>
    </source>
</evidence>
<dbReference type="Proteomes" id="UP000218231">
    <property type="component" value="Unassembled WGS sequence"/>
</dbReference>
<feature type="compositionally biased region" description="Polar residues" evidence="3">
    <location>
        <begin position="870"/>
        <end position="879"/>
    </location>
</feature>